<dbReference type="SMART" id="SM00824">
    <property type="entry name" value="PKS_TE"/>
    <property type="match status" value="1"/>
</dbReference>
<dbReference type="InterPro" id="IPR020807">
    <property type="entry name" value="PKS_DH"/>
</dbReference>
<evidence type="ECO:0000313" key="14">
    <source>
        <dbReference type="EMBL" id="MFE1354745.1"/>
    </source>
</evidence>
<evidence type="ECO:0000256" key="9">
    <source>
        <dbReference type="PROSITE-ProRule" id="PRU01363"/>
    </source>
</evidence>
<dbReference type="PROSITE" id="PS00012">
    <property type="entry name" value="PHOSPHOPANTETHEINE"/>
    <property type="match status" value="2"/>
</dbReference>
<protein>
    <submittedName>
        <fullName evidence="14">SDR family NAD(P)-dependent oxidoreductase</fullName>
    </submittedName>
</protein>
<dbReference type="Gene3D" id="3.10.129.110">
    <property type="entry name" value="Polyketide synthase dehydratase"/>
    <property type="match status" value="2"/>
</dbReference>
<dbReference type="Pfam" id="PF00698">
    <property type="entry name" value="Acyl_transf_1"/>
    <property type="match status" value="2"/>
</dbReference>
<sequence>MEKPEEKLLHALRVSLKETERLREQNRKLADGPREPIAIIGMACRFPGEAATPEQLWQLLADGTDAVGPFPTDRGWDLERFFDPTGERPGTSYVDEGGFLHDAPDFDADFFGVSPREALLIDPQQRLLLETSWEAFERAGITPQSVKGSQVGVFNGVMYHDYPGSFGSSGVVSGRVSYHFGLEGPAVTVDTACSSSLVTLHMAVQSLRQGECSLALAGGVSVMSTPRIFAEFSSGRGMAADGRCKAFADAADGTGWSEGAGVLLLERLSDARRNGHPVWAVVRGTAVNQDGASNGLTAPNGPAQQRVIRAALANARLSADQVDALEAHGTATTLGDPIEAQALLATYGQGRPEDRPLWLGSIKSNLSHTQAAAGVAGVIKMVMALRHGVLPQTLHVDEPTRHVDWTAGNVRLLTERRDWPETGQPRRAAVSAFGLSGTNAHVILEQYEEPAAEAVETSGGVVAWPVSGRTPQALRAQAERLLSGVGAAEPAAVGRALATARTHFEHRAVVVGAEREELLAGLRAIAEGEEAGQVGRAGRLAFLFTGQGSQRLGMGQELYGRFPVFAAALDEVCALLDKGLERPLKDVMWSDAEALNLTGYAQCALFAVEVALHRLYESWGVLPDAVAGHSIGEFAAAYAAGVWSLEDACTLVGARARLMQALPTGGAMVAIAASEEEVRAALVAGVDIAAVNGPRAVVVSGEAEAVAKVAAGFERTKALTVSHAFHSALMEPMLAEFRAVAAQLTYHEPNLTVVSTLTGKTAEELELTSPDYWVRQVRESVRFADAVATLTTLNVSRFLELGPDAVLTATAAQSTGEEHLLVPALRRGRSEEQSAVTALAALHAHGIPVDWHAFYPDTPAADLPTYAFQRQRYWLEPSANDGDPSSLGLEAVGHPLLGAATVLADSEGVVLLGRLSAATHTWLADHQVGGRTLLPGTAFVELALRAGERVGCTAVRELTLRAPLVLNGQNGVRVQVGIGNPDEDGARPVTVHSQPDAEHGDEPWTLHAEGLLAQTGGAAAFDLAAWPPKGAQPVDLDGMYEELAAAGGLAYGPVFQGLRAAWRLGEEVYAEAALPERARHHAPDFGLHPAVFDAVLHAIGLLDGVGGEGPEAADGSAALPYAWSDVELFAAGADTVRVRISRVGGPSADGARTVALQLADPTGQPVGSVGALTLRTLSPGGADGAARPELLHRVEWTRRTAPEPAPDATAQVALLDGPAPLDGPVPPVLVLPVDGGPDADAARAALHRVLARVQGWLADEHFDAARLVLLTRGAVALPGEEPADLAGAAVHGMVRSAQAEYPGRLFLVDAPAGQDVTALLPGIVAADLAESAVRGTELWTPRLVRAVPAPEAGHQPWAVAAAHPGQVLVSGGTGALGALLARHLVQRHGIRRLLLVSRSGPAAPGADQLAADLGALGADAEVVACDLADREAVRALTADREIAAVVHTAGVLRDGTFAGQSAERFDAVLAAKADAAWHLHELTKSHEPAAFVLFSSAAGVLGAPGQANYAAANSFLDALAAQRAADGLPAQSLAWGQWALADSMGGTGRAAADALTADEGLALFDQAAARDEAVLVPIRLDLAALRADPDAFPDRLRGLVPAAVRRPAAADRQAGAEPLRARLAGLPRAGQLAALTELVQVHVAAVLGHAGAELVDADRVFKDLGFDSLTSVEVRNRLTAATGVRLRVTVVFDHPTARDLAEHLHGEIFGADAHVDAYADAADPANALPGAAQDEPIAIVGMACRYPGGVESPADLWQLVTSGADAVAAFPTDRAWDMDYWTELVAATGKQPEGGFLRDATDFDAPFFGISPNEALMMDPQQRKFLEVCWEALESAGLDPAALKGSPTGVFAGAMQSDYDAGPAGLLPDNLFHRGTGTLGSVVSGRVSYLLGLEGPAVSVDTACSSSLVALHVAAQALRNGDCTVALAGGVTLLASPEAFALSDIQGGSSPDGRCKAYSAQADGVGWAEGVGVLVLERLSEAQRRGHQVLAVVRASAVNQDGTSNGLTAPNGLAQERMIRRALAVAGLEPADVDAVEGHGTGTTLGDPIELGALLATYGRDRPADRPLWLGSVKSNIGHSQAAAGVAGVIKMVQALRHGVLPRSRYAQEPTGSVDWSTGQVRLLAENLPWEETGRPRRAGVSAFGYSGTNAHVILEQAPVPAVTPAPAAAEPVPAAATPLLLSARTDEALPAQAARLHAHLLAHPELELADVGAQLAATRAAMPYRAAVVGADRAEALAALAALAEGRSVPAAFRGAARTGRRTAFLFPGQGVQRTGMGRELYAALPAFTRAYDEVADAFLPHLERDLREVVFAEPGSADAALIDETPYVLASVFALETALFRLLESWGQRPDFVLGHSVGELAAAHAADVLPLPDAVRLTAHRGRLMAALTGGAAVAVEATPEELEPLLGDRVGLAVVNGPRSVVVSGDEQPVLELAAHWSGLGRRTRRLSVNQAVHSPQMDPILDELRAVAAELSYGEARVPMASTVTGRLLEPGESATPDYWVANCRQTVRFLDAVRALEQAGVTRYVELGADGTLSALTSACLADRDGGAATLPLLDKERPETLTVHRAAARLHAEGLGLDAAALFAGRTPRPVPLPGYAFQRRRYWPEVDPKALRGGGDLAATGLEAVAHPVVGAAVGFADSDGTALIGRLSLGTHPWLADHRVGGAVMLPGAALVELAVRAGDEVGCRRLEDLTLEQPLILAEHGRAQLQVQVAVGAPDPAGRRAVAVHSRPTARDPWTRHAAGTLAVDTAAHPDPLTEWPPAGAEAIDLAELYPGLAEAGLSYGPLFRGLRAAWSLDGDVYADVALDQSPGSQVLGFGLHPAVLDAALHAIALAEGEVTRGLPFAWSGVELYATGATRVRVRVRPLGGGAVSLTLADQGGAPVAAVESLLLRGGTDLATPVATGRHESLYAVDWLPAALDAAVPGGAAAGPVRIVEQPHPGNDADTVHRATRAVLDLLQRELAERDEAGPDGPLVIVTRGAAALPGEDTTDLAGAAVTGLVRSAQSEHPGRFVLADLDDDPASAALLPALAASGEPQAVVRRGKASVPRLVRPRPLPADHAAAPGSTFGGEGTTLLTGATGTIGALLARHLVTAHGVRRLLLVSRRGTLPEAAAELTALGAHVEAAACDLADPDAVTALLAGIPAEHPLTAVVHLAGALDDGALTALTGDRLATVLRPKVDAALNLHRATRDAELSAFVLFSSASGLFGNPGQGNYAAANSFLDALAAHRRAHGLPAQSLAWGLWADTLTGAQQARMARAGMGALSAAEGTELLDTAAVRPEHLLVPARLLLTTGSTPATGAPHLLRALTAPARRTAATTAAPADPAELRRRLAAMPAPRRAEAVRDLVLEGVAQLLGYTDAGAVDANRPFLELGFDSLTAVDLRNRLATSTGLRLPATIVFDHQDPEALAAHLLTELADATAPADGTTAPAAADTGAASDGLRQLFVEAVRAGKTREGLAVLASAANLRTSFASLAELGAAPVAFKLSEGAGLPRLLCLSTPVATGGAYQYARIAAQLRDSAQVSVLPMPGFLPDEALPATADAVVEALAASVLEAADAAGDTPYALLGYSSAGVFAYAVAARLEAVGRGPATVVLLDTYPVGGAAVGDDSAEATASRTGTVVDMAAGMLRQESGQDGLDRTKLTAMARYMELLPTVPVAPLAAATVLLRPEHRFTTGGDTPVGTPADGSATGSADDTWRTDWSLADQVRTVPGDHFSIVADDAPSTAAAVTEWLAAELGPGRSE</sequence>
<keyword evidence="6" id="KW-0045">Antibiotic biosynthesis</keyword>
<dbReference type="Pfam" id="PF02801">
    <property type="entry name" value="Ketoacyl-synt_C"/>
    <property type="match status" value="2"/>
</dbReference>
<dbReference type="Gene3D" id="3.40.47.10">
    <property type="match status" value="2"/>
</dbReference>
<evidence type="ECO:0000256" key="4">
    <source>
        <dbReference type="ARBA" id="ARBA00022553"/>
    </source>
</evidence>
<keyword evidence="8" id="KW-0012">Acyltransferase</keyword>
<dbReference type="SUPFAM" id="SSF52151">
    <property type="entry name" value="FabD/lysophospholipase-like"/>
    <property type="match status" value="2"/>
</dbReference>
<evidence type="ECO:0000259" key="13">
    <source>
        <dbReference type="PROSITE" id="PS52019"/>
    </source>
</evidence>
<dbReference type="InterPro" id="IPR020802">
    <property type="entry name" value="TesA-like"/>
</dbReference>
<accession>A0ABW6GPQ6</accession>
<dbReference type="InterPro" id="IPR029058">
    <property type="entry name" value="AB_hydrolase_fold"/>
</dbReference>
<dbReference type="InterPro" id="IPR001227">
    <property type="entry name" value="Ac_transferase_dom_sf"/>
</dbReference>
<comment type="caution">
    <text evidence="14">The sequence shown here is derived from an EMBL/GenBank/DDBJ whole genome shotgun (WGS) entry which is preliminary data.</text>
</comment>
<comment type="cofactor">
    <cofactor evidence="1">
        <name>pantetheine 4'-phosphate</name>
        <dbReference type="ChEBI" id="CHEBI:47942"/>
    </cofactor>
</comment>
<feature type="active site" description="Proton donor; for dehydratase activity" evidence="9">
    <location>
        <position position="2832"/>
    </location>
</feature>
<dbReference type="PROSITE" id="PS00606">
    <property type="entry name" value="KS3_1"/>
    <property type="match status" value="2"/>
</dbReference>
<dbReference type="SMART" id="SM00823">
    <property type="entry name" value="PKS_PP"/>
    <property type="match status" value="2"/>
</dbReference>
<dbReference type="Gene3D" id="3.40.50.1820">
    <property type="entry name" value="alpha/beta hydrolase"/>
    <property type="match status" value="1"/>
</dbReference>
<feature type="region of interest" description="N-terminal hotdog fold" evidence="9">
    <location>
        <begin position="894"/>
        <end position="1019"/>
    </location>
</feature>
<feature type="domain" description="PKS/mFAS DH" evidence="13">
    <location>
        <begin position="894"/>
        <end position="1183"/>
    </location>
</feature>
<dbReference type="Gene3D" id="3.40.50.720">
    <property type="entry name" value="NAD(P)-binding Rossmann-like Domain"/>
    <property type="match status" value="2"/>
</dbReference>
<dbReference type="SMART" id="SM00826">
    <property type="entry name" value="PKS_DH"/>
    <property type="match status" value="2"/>
</dbReference>
<dbReference type="InterPro" id="IPR050091">
    <property type="entry name" value="PKS_NRPS_Biosynth_Enz"/>
</dbReference>
<dbReference type="SUPFAM" id="SSF53474">
    <property type="entry name" value="alpha/beta-Hydrolases"/>
    <property type="match status" value="1"/>
</dbReference>
<keyword evidence="3" id="KW-0596">Phosphopantetheine</keyword>
<evidence type="ECO:0000256" key="3">
    <source>
        <dbReference type="ARBA" id="ARBA00022450"/>
    </source>
</evidence>
<dbReference type="Pfam" id="PF00975">
    <property type="entry name" value="Thioesterase"/>
    <property type="match status" value="1"/>
</dbReference>
<dbReference type="InterPro" id="IPR006162">
    <property type="entry name" value="Ppantetheine_attach_site"/>
</dbReference>
<reference evidence="14 15" key="1">
    <citation type="submission" date="2024-09" db="EMBL/GenBank/DDBJ databases">
        <title>The Natural Products Discovery Center: Release of the First 8490 Sequenced Strains for Exploring Actinobacteria Biosynthetic Diversity.</title>
        <authorList>
            <person name="Kalkreuter E."/>
            <person name="Kautsar S.A."/>
            <person name="Yang D."/>
            <person name="Bader C.D."/>
            <person name="Teijaro C.N."/>
            <person name="Fluegel L."/>
            <person name="Davis C.M."/>
            <person name="Simpson J.R."/>
            <person name="Lauterbach L."/>
            <person name="Steele A.D."/>
            <person name="Gui C."/>
            <person name="Meng S."/>
            <person name="Li G."/>
            <person name="Viehrig K."/>
            <person name="Ye F."/>
            <person name="Su P."/>
            <person name="Kiefer A.F."/>
            <person name="Nichols A."/>
            <person name="Cepeda A.J."/>
            <person name="Yan W."/>
            <person name="Fan B."/>
            <person name="Jiang Y."/>
            <person name="Adhikari A."/>
            <person name="Zheng C.-J."/>
            <person name="Schuster L."/>
            <person name="Cowan T.M."/>
            <person name="Smanski M.J."/>
            <person name="Chevrette M.G."/>
            <person name="De Carvalho L.P.S."/>
            <person name="Shen B."/>
        </authorList>
    </citation>
    <scope>NUCLEOTIDE SEQUENCE [LARGE SCALE GENOMIC DNA]</scope>
    <source>
        <strain evidence="14 15">NPDC058753</strain>
    </source>
</reference>
<feature type="region of interest" description="Disordered" evidence="10">
    <location>
        <begin position="979"/>
        <end position="999"/>
    </location>
</feature>
<dbReference type="Gene3D" id="1.10.1200.10">
    <property type="entry name" value="ACP-like"/>
    <property type="match status" value="2"/>
</dbReference>
<dbReference type="SUPFAM" id="SSF53901">
    <property type="entry name" value="Thiolase-like"/>
    <property type="match status" value="2"/>
</dbReference>
<dbReference type="InterPro" id="IPR016036">
    <property type="entry name" value="Malonyl_transacylase_ACP-bd"/>
</dbReference>
<dbReference type="EMBL" id="JBHYPX010000048">
    <property type="protein sequence ID" value="MFE1354745.1"/>
    <property type="molecule type" value="Genomic_DNA"/>
</dbReference>
<evidence type="ECO:0000256" key="6">
    <source>
        <dbReference type="ARBA" id="ARBA00023194"/>
    </source>
</evidence>
<dbReference type="InterPro" id="IPR049900">
    <property type="entry name" value="PKS_mFAS_DH"/>
</dbReference>
<keyword evidence="15" id="KW-1185">Reference proteome</keyword>
<dbReference type="InterPro" id="IPR016035">
    <property type="entry name" value="Acyl_Trfase/lysoPLipase"/>
</dbReference>
<dbReference type="InterPro" id="IPR042104">
    <property type="entry name" value="PKS_dehydratase_sf"/>
</dbReference>
<dbReference type="Pfam" id="PF22953">
    <property type="entry name" value="SpnB_Rossmann"/>
    <property type="match status" value="2"/>
</dbReference>
<keyword evidence="7" id="KW-0511">Multifunctional enzyme</keyword>
<dbReference type="CDD" id="cd08956">
    <property type="entry name" value="KR_3_FAS_SDR_x"/>
    <property type="match status" value="2"/>
</dbReference>
<dbReference type="InterPro" id="IPR020806">
    <property type="entry name" value="PKS_PP-bd"/>
</dbReference>
<dbReference type="Gene3D" id="3.30.70.3290">
    <property type="match status" value="2"/>
</dbReference>
<dbReference type="SMART" id="SM01294">
    <property type="entry name" value="PKS_PP_betabranch"/>
    <property type="match status" value="2"/>
</dbReference>
<dbReference type="InterPro" id="IPR014030">
    <property type="entry name" value="Ketoacyl_synth_N"/>
</dbReference>
<dbReference type="InterPro" id="IPR020841">
    <property type="entry name" value="PKS_Beta-ketoAc_synthase_dom"/>
</dbReference>
<evidence type="ECO:0000259" key="11">
    <source>
        <dbReference type="PROSITE" id="PS50075"/>
    </source>
</evidence>
<dbReference type="InterPro" id="IPR016039">
    <property type="entry name" value="Thiolase-like"/>
</dbReference>
<evidence type="ECO:0000256" key="10">
    <source>
        <dbReference type="SAM" id="MobiDB-lite"/>
    </source>
</evidence>
<dbReference type="SMART" id="SM00827">
    <property type="entry name" value="PKS_AT"/>
    <property type="match status" value="2"/>
</dbReference>
<evidence type="ECO:0000256" key="7">
    <source>
        <dbReference type="ARBA" id="ARBA00023268"/>
    </source>
</evidence>
<evidence type="ECO:0000256" key="1">
    <source>
        <dbReference type="ARBA" id="ARBA00001957"/>
    </source>
</evidence>
<dbReference type="InterPro" id="IPR036291">
    <property type="entry name" value="NAD(P)-bd_dom_sf"/>
</dbReference>
<feature type="domain" description="Carrier" evidence="11">
    <location>
        <begin position="3350"/>
        <end position="3425"/>
    </location>
</feature>
<dbReference type="SUPFAM" id="SSF55048">
    <property type="entry name" value="Probable ACP-binding domain of malonyl-CoA ACP transacylase"/>
    <property type="match status" value="2"/>
</dbReference>
<feature type="domain" description="PKS/mFAS DH" evidence="13">
    <location>
        <begin position="2635"/>
        <end position="2907"/>
    </location>
</feature>
<dbReference type="Pfam" id="PF14765">
    <property type="entry name" value="PS-DH"/>
    <property type="match status" value="2"/>
</dbReference>
<feature type="domain" description="Ketosynthase family 3 (KS3)" evidence="12">
    <location>
        <begin position="1734"/>
        <end position="2157"/>
    </location>
</feature>
<evidence type="ECO:0000259" key="12">
    <source>
        <dbReference type="PROSITE" id="PS52004"/>
    </source>
</evidence>
<dbReference type="Pfam" id="PF21089">
    <property type="entry name" value="PKS_DH_N"/>
    <property type="match status" value="2"/>
</dbReference>
<dbReference type="InterPro" id="IPR036736">
    <property type="entry name" value="ACP-like_sf"/>
</dbReference>
<dbReference type="SUPFAM" id="SSF51735">
    <property type="entry name" value="NAD(P)-binding Rossmann-fold domains"/>
    <property type="match status" value="4"/>
</dbReference>
<feature type="active site" description="Proton acceptor; for dehydratase activity" evidence="9">
    <location>
        <position position="926"/>
    </location>
</feature>
<evidence type="ECO:0000313" key="15">
    <source>
        <dbReference type="Proteomes" id="UP001599542"/>
    </source>
</evidence>
<evidence type="ECO:0000256" key="2">
    <source>
        <dbReference type="ARBA" id="ARBA00004792"/>
    </source>
</evidence>
<dbReference type="SUPFAM" id="SSF47336">
    <property type="entry name" value="ACP-like"/>
    <property type="match status" value="2"/>
</dbReference>
<dbReference type="Pfam" id="PF08990">
    <property type="entry name" value="Docking"/>
    <property type="match status" value="1"/>
</dbReference>
<dbReference type="InterPro" id="IPR018201">
    <property type="entry name" value="Ketoacyl_synth_AS"/>
</dbReference>
<dbReference type="Pfam" id="PF16197">
    <property type="entry name" value="KAsynt_C_assoc"/>
    <property type="match status" value="2"/>
</dbReference>
<proteinExistence type="predicted"/>
<dbReference type="PROSITE" id="PS52019">
    <property type="entry name" value="PKS_MFAS_DH"/>
    <property type="match status" value="2"/>
</dbReference>
<feature type="region of interest" description="C-terminal hotdog fold" evidence="9">
    <location>
        <begin position="1031"/>
        <end position="1183"/>
    </location>
</feature>
<feature type="domain" description="Carrier" evidence="11">
    <location>
        <begin position="1633"/>
        <end position="1708"/>
    </location>
</feature>
<dbReference type="Proteomes" id="UP001599542">
    <property type="component" value="Unassembled WGS sequence"/>
</dbReference>
<dbReference type="InterPro" id="IPR049552">
    <property type="entry name" value="PKS_DH_N"/>
</dbReference>
<dbReference type="SMART" id="SM00822">
    <property type="entry name" value="PKS_KR"/>
    <property type="match status" value="2"/>
</dbReference>
<dbReference type="InterPro" id="IPR015083">
    <property type="entry name" value="NorB/c/GfsB-D-like_docking"/>
</dbReference>
<dbReference type="PROSITE" id="PS50075">
    <property type="entry name" value="CARRIER"/>
    <property type="match status" value="2"/>
</dbReference>
<feature type="region of interest" description="Disordered" evidence="10">
    <location>
        <begin position="3683"/>
        <end position="3706"/>
    </location>
</feature>
<evidence type="ECO:0000256" key="5">
    <source>
        <dbReference type="ARBA" id="ARBA00022679"/>
    </source>
</evidence>
<name>A0ABW6GPQ6_9ACTN</name>
<dbReference type="InterPro" id="IPR057326">
    <property type="entry name" value="KR_dom"/>
</dbReference>
<dbReference type="InterPro" id="IPR032821">
    <property type="entry name" value="PKS_assoc"/>
</dbReference>
<dbReference type="Gene3D" id="3.40.366.10">
    <property type="entry name" value="Malonyl-Coenzyme A Acyl Carrier Protein, domain 2"/>
    <property type="match status" value="2"/>
</dbReference>
<dbReference type="Pfam" id="PF00550">
    <property type="entry name" value="PP-binding"/>
    <property type="match status" value="2"/>
</dbReference>
<organism evidence="14 15">
    <name type="scientific">Kitasatospora phosalacinea</name>
    <dbReference type="NCBI Taxonomy" id="2065"/>
    <lineage>
        <taxon>Bacteria</taxon>
        <taxon>Bacillati</taxon>
        <taxon>Actinomycetota</taxon>
        <taxon>Actinomycetes</taxon>
        <taxon>Kitasatosporales</taxon>
        <taxon>Streptomycetaceae</taxon>
        <taxon>Kitasatospora</taxon>
    </lineage>
</organism>
<feature type="active site" description="Proton donor; for dehydratase activity" evidence="9">
    <location>
        <position position="1093"/>
    </location>
</feature>
<dbReference type="SMART" id="SM00825">
    <property type="entry name" value="PKS_KS"/>
    <property type="match status" value="2"/>
</dbReference>
<keyword evidence="5" id="KW-0808">Transferase</keyword>
<feature type="domain" description="Ketosynthase family 3 (KS3)" evidence="12">
    <location>
        <begin position="34"/>
        <end position="446"/>
    </location>
</feature>
<dbReference type="InterPro" id="IPR013968">
    <property type="entry name" value="PKS_KR"/>
</dbReference>
<dbReference type="PANTHER" id="PTHR43775:SF51">
    <property type="entry name" value="INACTIVE PHENOLPHTHIOCEROL SYNTHESIS POLYKETIDE SYNTHASE TYPE I PKS1-RELATED"/>
    <property type="match status" value="1"/>
</dbReference>
<gene>
    <name evidence="14" type="ORF">ACFW6T_22405</name>
</gene>
<evidence type="ECO:0000256" key="8">
    <source>
        <dbReference type="ARBA" id="ARBA00023315"/>
    </source>
</evidence>
<dbReference type="RefSeq" id="WP_380327348.1">
    <property type="nucleotide sequence ID" value="NZ_JBHYPW010000038.1"/>
</dbReference>
<dbReference type="Pfam" id="PF00109">
    <property type="entry name" value="ketoacyl-synt"/>
    <property type="match status" value="2"/>
</dbReference>
<keyword evidence="4" id="KW-0597">Phosphoprotein</keyword>
<feature type="region of interest" description="C-terminal hotdog fold" evidence="9">
    <location>
        <begin position="2771"/>
        <end position="2907"/>
    </location>
</feature>
<feature type="active site" description="Proton acceptor; for dehydratase activity" evidence="9">
    <location>
        <position position="2667"/>
    </location>
</feature>
<dbReference type="InterPro" id="IPR055123">
    <property type="entry name" value="SpnB-like_Rossmann"/>
</dbReference>
<comment type="pathway">
    <text evidence="2">Antibiotic biosynthesis.</text>
</comment>
<dbReference type="Pfam" id="PF08659">
    <property type="entry name" value="KR"/>
    <property type="match status" value="2"/>
</dbReference>
<dbReference type="PROSITE" id="PS52004">
    <property type="entry name" value="KS3_2"/>
    <property type="match status" value="2"/>
</dbReference>
<dbReference type="InterPro" id="IPR049551">
    <property type="entry name" value="PKS_DH_C"/>
</dbReference>
<dbReference type="InterPro" id="IPR014043">
    <property type="entry name" value="Acyl_transferase_dom"/>
</dbReference>
<dbReference type="PANTHER" id="PTHR43775">
    <property type="entry name" value="FATTY ACID SYNTHASE"/>
    <property type="match status" value="1"/>
</dbReference>
<dbReference type="InterPro" id="IPR001031">
    <property type="entry name" value="Thioesterase"/>
</dbReference>
<feature type="region of interest" description="N-terminal hotdog fold" evidence="9">
    <location>
        <begin position="2635"/>
        <end position="2759"/>
    </location>
</feature>
<dbReference type="InterPro" id="IPR014031">
    <property type="entry name" value="Ketoacyl_synth_C"/>
</dbReference>
<dbReference type="InterPro" id="IPR009081">
    <property type="entry name" value="PP-bd_ACP"/>
</dbReference>
<dbReference type="CDD" id="cd00833">
    <property type="entry name" value="PKS"/>
    <property type="match status" value="2"/>
</dbReference>